<dbReference type="AlphaFoldDB" id="A0A6J4TR57"/>
<protein>
    <submittedName>
        <fullName evidence="2">Uncharacterized protein</fullName>
    </submittedName>
</protein>
<evidence type="ECO:0000313" key="2">
    <source>
        <dbReference type="EMBL" id="CAA9529908.1"/>
    </source>
</evidence>
<feature type="non-terminal residue" evidence="2">
    <location>
        <position position="1"/>
    </location>
</feature>
<organism evidence="2">
    <name type="scientific">uncultured Thermomicrobiales bacterium</name>
    <dbReference type="NCBI Taxonomy" id="1645740"/>
    <lineage>
        <taxon>Bacteria</taxon>
        <taxon>Pseudomonadati</taxon>
        <taxon>Thermomicrobiota</taxon>
        <taxon>Thermomicrobia</taxon>
        <taxon>Thermomicrobiales</taxon>
        <taxon>environmental samples</taxon>
    </lineage>
</organism>
<feature type="region of interest" description="Disordered" evidence="1">
    <location>
        <begin position="24"/>
        <end position="55"/>
    </location>
</feature>
<evidence type="ECO:0000256" key="1">
    <source>
        <dbReference type="SAM" id="MobiDB-lite"/>
    </source>
</evidence>
<feature type="non-terminal residue" evidence="2">
    <location>
        <position position="75"/>
    </location>
</feature>
<reference evidence="2" key="1">
    <citation type="submission" date="2020-02" db="EMBL/GenBank/DDBJ databases">
        <authorList>
            <person name="Meier V. D."/>
        </authorList>
    </citation>
    <scope>NUCLEOTIDE SEQUENCE</scope>
    <source>
        <strain evidence="2">AVDCRST_MAG73</strain>
    </source>
</reference>
<accession>A0A6J4TR57</accession>
<dbReference type="EMBL" id="CADCWE010000047">
    <property type="protein sequence ID" value="CAA9529908.1"/>
    <property type="molecule type" value="Genomic_DNA"/>
</dbReference>
<proteinExistence type="predicted"/>
<sequence length="75" mass="8586">ELRRVHHLGVQLWRQPALLRSRDLRSQRHNRRATGCGGRPLPVPDHGRRAEPTGPVLRKRWTAGDLDLRRVAGSL</sequence>
<gene>
    <name evidence="2" type="ORF">AVDCRST_MAG73-856</name>
</gene>
<name>A0A6J4TR57_9BACT</name>